<accession>A0A167MWM1</accession>
<gene>
    <name evidence="1" type="ORF">CALVIDRAFT_536598</name>
</gene>
<sequence>MPAIARQRCQSTARRCGASDCAPSCYASKKSNIWFSFPWYRNARREWTKSCLFVAASVRLSSLGMQHNENPTSSSDRAPCWDKVHLHIVSGSTRSIIIVVIRRESDEERKSRGGPAVPEDFLLPKRIKGFLPPSYKMRIVITTELLPKATLRQYSREFRR</sequence>
<name>A0A167MWM1_CALVF</name>
<evidence type="ECO:0000313" key="1">
    <source>
        <dbReference type="EMBL" id="KZO97128.1"/>
    </source>
</evidence>
<protein>
    <submittedName>
        <fullName evidence="1">Uncharacterized protein</fullName>
    </submittedName>
</protein>
<keyword evidence="2" id="KW-1185">Reference proteome</keyword>
<dbReference type="Proteomes" id="UP000076738">
    <property type="component" value="Unassembled WGS sequence"/>
</dbReference>
<dbReference type="AlphaFoldDB" id="A0A167MWM1"/>
<evidence type="ECO:0000313" key="2">
    <source>
        <dbReference type="Proteomes" id="UP000076738"/>
    </source>
</evidence>
<reference evidence="1 2" key="1">
    <citation type="journal article" date="2016" name="Mol. Biol. Evol.">
        <title>Comparative Genomics of Early-Diverging Mushroom-Forming Fungi Provides Insights into the Origins of Lignocellulose Decay Capabilities.</title>
        <authorList>
            <person name="Nagy L.G."/>
            <person name="Riley R."/>
            <person name="Tritt A."/>
            <person name="Adam C."/>
            <person name="Daum C."/>
            <person name="Floudas D."/>
            <person name="Sun H."/>
            <person name="Yadav J.S."/>
            <person name="Pangilinan J."/>
            <person name="Larsson K.H."/>
            <person name="Matsuura K."/>
            <person name="Barry K."/>
            <person name="Labutti K."/>
            <person name="Kuo R."/>
            <person name="Ohm R.A."/>
            <person name="Bhattacharya S.S."/>
            <person name="Shirouzu T."/>
            <person name="Yoshinaga Y."/>
            <person name="Martin F.M."/>
            <person name="Grigoriev I.V."/>
            <person name="Hibbett D.S."/>
        </authorList>
    </citation>
    <scope>NUCLEOTIDE SEQUENCE [LARGE SCALE GENOMIC DNA]</scope>
    <source>
        <strain evidence="1 2">TUFC12733</strain>
    </source>
</reference>
<organism evidence="1 2">
    <name type="scientific">Calocera viscosa (strain TUFC12733)</name>
    <dbReference type="NCBI Taxonomy" id="1330018"/>
    <lineage>
        <taxon>Eukaryota</taxon>
        <taxon>Fungi</taxon>
        <taxon>Dikarya</taxon>
        <taxon>Basidiomycota</taxon>
        <taxon>Agaricomycotina</taxon>
        <taxon>Dacrymycetes</taxon>
        <taxon>Dacrymycetales</taxon>
        <taxon>Dacrymycetaceae</taxon>
        <taxon>Calocera</taxon>
    </lineage>
</organism>
<proteinExistence type="predicted"/>
<dbReference type="EMBL" id="KV417281">
    <property type="protein sequence ID" value="KZO97128.1"/>
    <property type="molecule type" value="Genomic_DNA"/>
</dbReference>